<protein>
    <submittedName>
        <fullName evidence="2">Uncharacterized protein</fullName>
    </submittedName>
</protein>
<feature type="transmembrane region" description="Helical" evidence="1">
    <location>
        <begin position="205"/>
        <end position="223"/>
    </location>
</feature>
<feature type="transmembrane region" description="Helical" evidence="1">
    <location>
        <begin position="139"/>
        <end position="160"/>
    </location>
</feature>
<feature type="transmembrane region" description="Helical" evidence="1">
    <location>
        <begin position="100"/>
        <end position="118"/>
    </location>
</feature>
<keyword evidence="3" id="KW-1185">Reference proteome</keyword>
<dbReference type="EMBL" id="BTRK01000006">
    <property type="protein sequence ID" value="GMR58812.1"/>
    <property type="molecule type" value="Genomic_DNA"/>
</dbReference>
<gene>
    <name evidence="2" type="ORF">PMAYCL1PPCAC_29007</name>
</gene>
<feature type="transmembrane region" description="Helical" evidence="1">
    <location>
        <begin position="180"/>
        <end position="198"/>
    </location>
</feature>
<organism evidence="2 3">
    <name type="scientific">Pristionchus mayeri</name>
    <dbReference type="NCBI Taxonomy" id="1317129"/>
    <lineage>
        <taxon>Eukaryota</taxon>
        <taxon>Metazoa</taxon>
        <taxon>Ecdysozoa</taxon>
        <taxon>Nematoda</taxon>
        <taxon>Chromadorea</taxon>
        <taxon>Rhabditida</taxon>
        <taxon>Rhabditina</taxon>
        <taxon>Diplogasteromorpha</taxon>
        <taxon>Diplogasteroidea</taxon>
        <taxon>Neodiplogasteridae</taxon>
        <taxon>Pristionchus</taxon>
    </lineage>
</organism>
<evidence type="ECO:0000313" key="2">
    <source>
        <dbReference type="EMBL" id="GMR58812.1"/>
    </source>
</evidence>
<feature type="transmembrane region" description="Helical" evidence="1">
    <location>
        <begin position="12"/>
        <end position="32"/>
    </location>
</feature>
<dbReference type="Proteomes" id="UP001328107">
    <property type="component" value="Unassembled WGS sequence"/>
</dbReference>
<sequence length="300" mass="34307">AGSISCSSFISVFTYYVFVTLTATLSYLATLLPLTQMFDTGADGKKYPQKTLNEYGGVYRETIRFEVSNSFAFTWCTPHGNSTFFDAASDLPSPIRYIEFYAWIGVYVKMPLISGLLYRCFMILAEEREAIYYGKTANSVIGCMRVITHLLECISTFLFVGMHQDFDRPLLWLHRSSLSLLIISSSFNISLTAISLFRRKRTSKLILTCFCLFLLLVSFPAVQESNYYFFLDHSCSLKVSPRLAIAEYLLFSSLILFHFTLLPLSLPTLEVSLSFYDDHPNYVPDKYKPLYQPVVPHLTF</sequence>
<reference evidence="3" key="1">
    <citation type="submission" date="2022-10" db="EMBL/GenBank/DDBJ databases">
        <title>Genome assembly of Pristionchus species.</title>
        <authorList>
            <person name="Yoshida K."/>
            <person name="Sommer R.J."/>
        </authorList>
    </citation>
    <scope>NUCLEOTIDE SEQUENCE [LARGE SCALE GENOMIC DNA]</scope>
    <source>
        <strain evidence="3">RS5460</strain>
    </source>
</reference>
<keyword evidence="1" id="KW-0472">Membrane</keyword>
<keyword evidence="1" id="KW-1133">Transmembrane helix</keyword>
<keyword evidence="1" id="KW-0812">Transmembrane</keyword>
<proteinExistence type="predicted"/>
<feature type="non-terminal residue" evidence="2">
    <location>
        <position position="1"/>
    </location>
</feature>
<evidence type="ECO:0000256" key="1">
    <source>
        <dbReference type="SAM" id="Phobius"/>
    </source>
</evidence>
<evidence type="ECO:0000313" key="3">
    <source>
        <dbReference type="Proteomes" id="UP001328107"/>
    </source>
</evidence>
<dbReference type="AlphaFoldDB" id="A0AAN5IAH4"/>
<name>A0AAN5IAH4_9BILA</name>
<feature type="transmembrane region" description="Helical" evidence="1">
    <location>
        <begin position="243"/>
        <end position="264"/>
    </location>
</feature>
<comment type="caution">
    <text evidence="2">The sequence shown here is derived from an EMBL/GenBank/DDBJ whole genome shotgun (WGS) entry which is preliminary data.</text>
</comment>
<accession>A0AAN5IAH4</accession>